<name>A0A6N7Q527_9BACT</name>
<dbReference type="PANTHER" id="PTHR30038">
    <property type="entry name" value="ALDEHYDE FERREDOXIN OXIDOREDUCTASE"/>
    <property type="match status" value="1"/>
</dbReference>
<dbReference type="InterPro" id="IPR013985">
    <property type="entry name" value="Ald_Fedxn_OxRdtase_dom3"/>
</dbReference>
<dbReference type="RefSeq" id="WP_153825139.1">
    <property type="nucleotide sequence ID" value="NZ_WJIE01000030.1"/>
</dbReference>
<evidence type="ECO:0000256" key="7">
    <source>
        <dbReference type="ARBA" id="ARBA00023014"/>
    </source>
</evidence>
<evidence type="ECO:0000256" key="4">
    <source>
        <dbReference type="ARBA" id="ARBA00022723"/>
    </source>
</evidence>
<evidence type="ECO:0000259" key="9">
    <source>
        <dbReference type="SMART" id="SM00790"/>
    </source>
</evidence>
<dbReference type="GO" id="GO:0051539">
    <property type="term" value="F:4 iron, 4 sulfur cluster binding"/>
    <property type="evidence" value="ECO:0007669"/>
    <property type="project" value="UniProtKB-KW"/>
</dbReference>
<dbReference type="InterPro" id="IPR013983">
    <property type="entry name" value="Ald_Fedxn_OxRdtase_N"/>
</dbReference>
<evidence type="ECO:0000313" key="10">
    <source>
        <dbReference type="EMBL" id="MRG98376.1"/>
    </source>
</evidence>
<keyword evidence="11" id="KW-1185">Reference proteome</keyword>
<comment type="cofactor">
    <cofactor evidence="1">
        <name>[4Fe-4S] cluster</name>
        <dbReference type="ChEBI" id="CHEBI:49883"/>
    </cofactor>
</comment>
<dbReference type="GO" id="GO:0009055">
    <property type="term" value="F:electron transfer activity"/>
    <property type="evidence" value="ECO:0007669"/>
    <property type="project" value="InterPro"/>
</dbReference>
<proteinExistence type="inferred from homology"/>
<dbReference type="Proteomes" id="UP000440224">
    <property type="component" value="Unassembled WGS sequence"/>
</dbReference>
<dbReference type="SUPFAM" id="SSF48310">
    <property type="entry name" value="Aldehyde ferredoxin oxidoreductase, C-terminal domains"/>
    <property type="match status" value="1"/>
</dbReference>
<sequence>MGRGGFFGRYLRVDLGQKRAEHVPLDEATLRAVVGGVGLGALLLGRETPPGFDPLGPEAALVLAFGPLVGTPLTTSAKLAFVAKSPLTGRISDGLSSSAFAIAGKRAGVDAIVLVGAAEEPSIVLVDEAGATLVPCPELWGRDFAISEASERLGQAYPDHRFAVIGVAGERLVRYAGIANDGRHAGRGGLGAVLGAKRVKAIGVRGIRPVPLADAEATLRIAKDLARRSLGPATEKYRSLGTVANLSTFNRLAALPTRNFQASTFEDARRIEGEALHETRERGRGSCKSCTIGCEHFFEVRPGQRPVKMEYENLFALGPLCGIGDPEVVLRASSACDELGIDTISAGGTIAFAMECAEKGLFPAGPLAEEARDLVFGAGERLLSMLEDIARRRTPLGDLLAEGSRRAAEIVGGEAPSFAPHVKGLEIPGYEPRALQTMALGFAVGTRGADHNRSGAYEADFSGKVNRFEPDAAEAAEHAVAAEDRAAVMDSLILCKFLRRAMDDFYGESAEMLRAVTGLPFEAKDLVEAAGRITLVRRLFNEREGWTPAEDTLPARFFEEKLPGGAAKGAGIDRARFARSIDAYHARRGLDERGFVPAEVAREMMAWMGGKYR</sequence>
<evidence type="ECO:0000256" key="5">
    <source>
        <dbReference type="ARBA" id="ARBA00023002"/>
    </source>
</evidence>
<dbReference type="OrthoDB" id="9763894at2"/>
<protein>
    <submittedName>
        <fullName evidence="10">Aldehyde:ferredoxin oxidoreductase</fullName>
    </submittedName>
</protein>
<dbReference type="Gene3D" id="3.60.9.10">
    <property type="entry name" value="Aldehyde ferredoxin oxidoreductase, N-terminal domain"/>
    <property type="match status" value="1"/>
</dbReference>
<dbReference type="GO" id="GO:0016625">
    <property type="term" value="F:oxidoreductase activity, acting on the aldehyde or oxo group of donors, iron-sulfur protein as acceptor"/>
    <property type="evidence" value="ECO:0007669"/>
    <property type="project" value="InterPro"/>
</dbReference>
<dbReference type="Gene3D" id="1.10.599.10">
    <property type="entry name" value="Aldehyde Ferredoxin Oxidoreductase Protein, subunit A, domain 3"/>
    <property type="match status" value="1"/>
</dbReference>
<dbReference type="EMBL" id="WJIE01000030">
    <property type="protein sequence ID" value="MRG98376.1"/>
    <property type="molecule type" value="Genomic_DNA"/>
</dbReference>
<dbReference type="InterPro" id="IPR001203">
    <property type="entry name" value="OxRdtase_Ald_Fedxn_C"/>
</dbReference>
<dbReference type="InterPro" id="IPR036503">
    <property type="entry name" value="Ald_Fedxn_OxRdtase_N_sf"/>
</dbReference>
<evidence type="ECO:0000256" key="1">
    <source>
        <dbReference type="ARBA" id="ARBA00001966"/>
    </source>
</evidence>
<dbReference type="SMART" id="SM00790">
    <property type="entry name" value="AFOR_N"/>
    <property type="match status" value="1"/>
</dbReference>
<keyword evidence="3" id="KW-0004">4Fe-4S</keyword>
<dbReference type="GO" id="GO:0046872">
    <property type="term" value="F:metal ion binding"/>
    <property type="evidence" value="ECO:0007669"/>
    <property type="project" value="UniProtKB-KW"/>
</dbReference>
<dbReference type="Pfam" id="PF02730">
    <property type="entry name" value="AFOR_N"/>
    <property type="match status" value="1"/>
</dbReference>
<keyword evidence="7" id="KW-0411">Iron-sulfur</keyword>
<keyword evidence="4" id="KW-0479">Metal-binding</keyword>
<evidence type="ECO:0000256" key="2">
    <source>
        <dbReference type="ARBA" id="ARBA00011032"/>
    </source>
</evidence>
<feature type="domain" description="Aldehyde ferredoxin oxidoreductase N-terminal" evidence="9">
    <location>
        <begin position="6"/>
        <end position="208"/>
    </location>
</feature>
<dbReference type="AlphaFoldDB" id="A0A6N7Q527"/>
<evidence type="ECO:0000256" key="6">
    <source>
        <dbReference type="ARBA" id="ARBA00023004"/>
    </source>
</evidence>
<evidence type="ECO:0000256" key="8">
    <source>
        <dbReference type="ARBA" id="ARBA00049934"/>
    </source>
</evidence>
<dbReference type="InterPro" id="IPR036021">
    <property type="entry name" value="Tungsten_al_ferr_oxy-like_C"/>
</dbReference>
<keyword evidence="6" id="KW-0408">Iron</keyword>
<comment type="similarity">
    <text evidence="2">Belongs to the AOR/FOR family.</text>
</comment>
<evidence type="ECO:0000313" key="11">
    <source>
        <dbReference type="Proteomes" id="UP000440224"/>
    </source>
</evidence>
<dbReference type="Pfam" id="PF01314">
    <property type="entry name" value="AFOR_C"/>
    <property type="match status" value="1"/>
</dbReference>
<gene>
    <name evidence="10" type="ORF">GF068_41650</name>
</gene>
<accession>A0A6N7Q527</accession>
<dbReference type="PANTHER" id="PTHR30038:SF7">
    <property type="entry name" value="TUNGSTEN-CONTAINING GLYCERALDEHYDE-3-PHOSPHATE:FERREDOXIN OXIDOREDUCTASE"/>
    <property type="match status" value="1"/>
</dbReference>
<evidence type="ECO:0000256" key="3">
    <source>
        <dbReference type="ARBA" id="ARBA00022485"/>
    </source>
</evidence>
<dbReference type="Gene3D" id="1.10.569.10">
    <property type="entry name" value="Aldehyde Ferredoxin Oxidoreductase Protein, subunit A, domain 2"/>
    <property type="match status" value="1"/>
</dbReference>
<comment type="cofactor">
    <cofactor evidence="8">
        <name>tungstopterin</name>
        <dbReference type="ChEBI" id="CHEBI:30402"/>
    </cofactor>
</comment>
<dbReference type="InterPro" id="IPR013984">
    <property type="entry name" value="Ald_Fedxn_OxRdtase_dom2"/>
</dbReference>
<reference evidence="10 11" key="1">
    <citation type="submission" date="2019-10" db="EMBL/GenBank/DDBJ databases">
        <title>A soil myxobacterium in the family Polyangiaceae.</title>
        <authorList>
            <person name="Li Y."/>
            <person name="Wang J."/>
        </authorList>
    </citation>
    <scope>NUCLEOTIDE SEQUENCE [LARGE SCALE GENOMIC DNA]</scope>
    <source>
        <strain evidence="10 11">DSM 14734</strain>
    </source>
</reference>
<dbReference type="SUPFAM" id="SSF56228">
    <property type="entry name" value="Aldehyde ferredoxin oxidoreductase, N-terminal domain"/>
    <property type="match status" value="1"/>
</dbReference>
<comment type="caution">
    <text evidence="10">The sequence shown here is derived from an EMBL/GenBank/DDBJ whole genome shotgun (WGS) entry which is preliminary data.</text>
</comment>
<organism evidence="10 11">
    <name type="scientific">Polyangium spumosum</name>
    <dbReference type="NCBI Taxonomy" id="889282"/>
    <lineage>
        <taxon>Bacteria</taxon>
        <taxon>Pseudomonadati</taxon>
        <taxon>Myxococcota</taxon>
        <taxon>Polyangia</taxon>
        <taxon>Polyangiales</taxon>
        <taxon>Polyangiaceae</taxon>
        <taxon>Polyangium</taxon>
    </lineage>
</organism>
<keyword evidence="5" id="KW-0560">Oxidoreductase</keyword>
<dbReference type="InterPro" id="IPR051919">
    <property type="entry name" value="W-dependent_AOR"/>
</dbReference>